<gene>
    <name evidence="1" type="ORF">UFOVP770_15</name>
</gene>
<sequence>MFPVKKKSSGSVSLPAPVGGWNARDSLGDMPATDAVYLTNWFPSTTELLLRNGHTRWATGITGQVDTLMAYESGSTSRLLAIAGGSVYNVTNPGAVGAALLSGLSNSRWQYCNITTSGGSFLYMANGVNTPYIYNGSTWTSITGASTPAITGVTTTLLNNPIVFKSRVFFTENQSLRAWFLPTLSVGGAAQSLDISAFAYKGGYIVQHATWTIDAGYGVNDYYVLYTSKGQVVVYGGTDPTSSTAWAMVGVWDLGTPVGTRCMYKYGGDLLLLCKDGVTPLASELQSSRLDPRVAITDKIQSAVSEAITNYGTEFGWQLLFYPEENQLWLNVPNTVEKTQYAMNTITKNWCNYTGWNATCFELFNDQPYFGGNGFVGRAWYTQSDNGSNINATALQSFSAFESPGQLKRFTMSKPIFRTSGSPAIYSNINIDFNLDVPVTTLNFTPTSSGTWDNALWDIGLWGGGLNVLQQWQGLNGVGYYGAPIVKTSSQGIDVRWVSTDLVIEKGAVL</sequence>
<proteinExistence type="predicted"/>
<name>A0A6J5NM03_9CAUD</name>
<dbReference type="EMBL" id="LR796715">
    <property type="protein sequence ID" value="CAB4160870.1"/>
    <property type="molecule type" value="Genomic_DNA"/>
</dbReference>
<protein>
    <submittedName>
        <fullName evidence="1">Uncharacterized protein</fullName>
    </submittedName>
</protein>
<reference evidence="1" key="1">
    <citation type="submission" date="2020-04" db="EMBL/GenBank/DDBJ databases">
        <authorList>
            <person name="Chiriac C."/>
            <person name="Salcher M."/>
            <person name="Ghai R."/>
            <person name="Kavagutti S V."/>
        </authorList>
    </citation>
    <scope>NUCLEOTIDE SEQUENCE</scope>
</reference>
<evidence type="ECO:0000313" key="1">
    <source>
        <dbReference type="EMBL" id="CAB4160870.1"/>
    </source>
</evidence>
<organism evidence="1">
    <name type="scientific">uncultured Caudovirales phage</name>
    <dbReference type="NCBI Taxonomy" id="2100421"/>
    <lineage>
        <taxon>Viruses</taxon>
        <taxon>Duplodnaviria</taxon>
        <taxon>Heunggongvirae</taxon>
        <taxon>Uroviricota</taxon>
        <taxon>Caudoviricetes</taxon>
        <taxon>Peduoviridae</taxon>
        <taxon>Maltschvirus</taxon>
        <taxon>Maltschvirus maltsch</taxon>
    </lineage>
</organism>
<accession>A0A6J5NM03</accession>